<accession>A0A9W7Y5C1</accession>
<evidence type="ECO:0000256" key="2">
    <source>
        <dbReference type="SAM" id="MobiDB-lite"/>
    </source>
</evidence>
<evidence type="ECO:0000313" key="3">
    <source>
        <dbReference type="EMBL" id="KAJ1725286.1"/>
    </source>
</evidence>
<dbReference type="Proteomes" id="UP001149813">
    <property type="component" value="Unassembled WGS sequence"/>
</dbReference>
<evidence type="ECO:0000256" key="1">
    <source>
        <dbReference type="SAM" id="Coils"/>
    </source>
</evidence>
<keyword evidence="4" id="KW-1185">Reference proteome</keyword>
<evidence type="ECO:0000313" key="4">
    <source>
        <dbReference type="Proteomes" id="UP001149813"/>
    </source>
</evidence>
<comment type="caution">
    <text evidence="3">The sequence shown here is derived from an EMBL/GenBank/DDBJ whole genome shotgun (WGS) entry which is preliminary data.</text>
</comment>
<name>A0A9W7Y5C1_9FUNG</name>
<dbReference type="EMBL" id="JANBOJ010000008">
    <property type="protein sequence ID" value="KAJ1725286.1"/>
    <property type="molecule type" value="Genomic_DNA"/>
</dbReference>
<keyword evidence="1" id="KW-0175">Coiled coil</keyword>
<organism evidence="3 4">
    <name type="scientific">Coemansia erecta</name>
    <dbReference type="NCBI Taxonomy" id="147472"/>
    <lineage>
        <taxon>Eukaryota</taxon>
        <taxon>Fungi</taxon>
        <taxon>Fungi incertae sedis</taxon>
        <taxon>Zoopagomycota</taxon>
        <taxon>Kickxellomycotina</taxon>
        <taxon>Kickxellomycetes</taxon>
        <taxon>Kickxellales</taxon>
        <taxon>Kickxellaceae</taxon>
        <taxon>Coemansia</taxon>
    </lineage>
</organism>
<reference evidence="3" key="1">
    <citation type="submission" date="2022-07" db="EMBL/GenBank/DDBJ databases">
        <title>Phylogenomic reconstructions and comparative analyses of Kickxellomycotina fungi.</title>
        <authorList>
            <person name="Reynolds N.K."/>
            <person name="Stajich J.E."/>
            <person name="Barry K."/>
            <person name="Grigoriev I.V."/>
            <person name="Crous P."/>
            <person name="Smith M.E."/>
        </authorList>
    </citation>
    <scope>NUCLEOTIDE SEQUENCE</scope>
    <source>
        <strain evidence="3">NBRC 32514</strain>
    </source>
</reference>
<feature type="region of interest" description="Disordered" evidence="2">
    <location>
        <begin position="64"/>
        <end position="89"/>
    </location>
</feature>
<gene>
    <name evidence="3" type="ORF">LPJ53_000513</name>
</gene>
<protein>
    <submittedName>
        <fullName evidence="3">Uncharacterized protein</fullName>
    </submittedName>
</protein>
<sequence>MEVRRVQKKAQNAEAQIKRITARANVSKLERINLNKRIQAAEMERDNLKTRVQAVELERDGFMERTQASERKRNNFSERADKRAQTTGHLDETAAAAAATDSQFEQCHACLLAHLLKMMARDNIKYFSDCGNSTSTKPVSSVQLRVYALAANALISIDYTNIKLEELEDGEFKVFVDAYTLDDDTDGTSEDPSMLFFFLNVLPTAQEKANWPRSKSA</sequence>
<dbReference type="SUPFAM" id="SSF57997">
    <property type="entry name" value="Tropomyosin"/>
    <property type="match status" value="1"/>
</dbReference>
<dbReference type="AlphaFoldDB" id="A0A9W7Y5C1"/>
<proteinExistence type="predicted"/>
<feature type="coiled-coil region" evidence="1">
    <location>
        <begin position="3"/>
        <end position="60"/>
    </location>
</feature>